<feature type="transmembrane region" description="Helical" evidence="1">
    <location>
        <begin position="50"/>
        <end position="74"/>
    </location>
</feature>
<feature type="transmembrane region" description="Helical" evidence="1">
    <location>
        <begin position="273"/>
        <end position="301"/>
    </location>
</feature>
<dbReference type="AlphaFoldDB" id="A0A2U1KR97"/>
<accession>A0A2U1KR97</accession>
<reference evidence="2 3" key="1">
    <citation type="journal article" date="2018" name="Mol. Plant">
        <title>The genome of Artemisia annua provides insight into the evolution of Asteraceae family and artemisinin biosynthesis.</title>
        <authorList>
            <person name="Shen Q."/>
            <person name="Zhang L."/>
            <person name="Liao Z."/>
            <person name="Wang S."/>
            <person name="Yan T."/>
            <person name="Shi P."/>
            <person name="Liu M."/>
            <person name="Fu X."/>
            <person name="Pan Q."/>
            <person name="Wang Y."/>
            <person name="Lv Z."/>
            <person name="Lu X."/>
            <person name="Zhang F."/>
            <person name="Jiang W."/>
            <person name="Ma Y."/>
            <person name="Chen M."/>
            <person name="Hao X."/>
            <person name="Li L."/>
            <person name="Tang Y."/>
            <person name="Lv G."/>
            <person name="Zhou Y."/>
            <person name="Sun X."/>
            <person name="Brodelius P.E."/>
            <person name="Rose J.K.C."/>
            <person name="Tang K."/>
        </authorList>
    </citation>
    <scope>NUCLEOTIDE SEQUENCE [LARGE SCALE GENOMIC DNA]</scope>
    <source>
        <strain evidence="3">cv. Huhao1</strain>
        <tissue evidence="2">Leaf</tissue>
    </source>
</reference>
<sequence length="774" mass="87569">MLFNKTDSYMKIVDDLATSCHLPNDQIDSLNSYRMDIFRSDVQSEYSKPMLWIGMYMALASLICVLAMVGDLLYGLRTRRLWFPCKYFTVNAAWLTVIAVAMKLPVDLTTSMPGKVDQVAKLGSMAFMCSMMANLLPSLATMNSKELLSNIVALVLLVITLVVNICIQIATGVVSYEEKVRVLNIIGIAPSGLLKYINIITATIYVTLLLMLLIIHICSALAILKSKEMIDSQYKNHHDEALKVQQSGHSTPDELEQHVRKYWIMGGTGSPQFITVCSATTSASGVICVLSTITHIITVLWTRPKLQSKYCQSDYQWSMSMILVTQFIGVVVGTIAPLFRCFAALSFKMSTERIWKHISNVFETESYWTHKLSDWKESSVPIPFRSRKFRKVVIEKLKFIILIFLIEVQEAVVITCKMISLIPFFFMMCVWCCGHCLKQINVERCAGDTHQKESDNEFQPYILLLHKELKLHERILKSLLKSVDRLIQKAKEQQPNNLKKLLKKSSSGFEGLKKFDNNAHEPTVLSKEYHCWSLPVVTLTTIVVSLPNFQKDQEFLESVSEAFRYVTIVEEILNVTGDYGSIQKAVKTTWHQVEIYRKWLGHKLKDIASEKNRREILEDFSQKAKEILTDGGSGGPNDDSDCRSICANSMYRITKTIMDSYEDNIDQVSEKDLVDELSSMISDIVAACLTNLPQAIALKCHSGEIEKREANVYAAAQLLGETSEIIKMLENRAPKSLINNPGDLPYIDKWRDHLMAGSSSLNRLRSSSNECDPV</sequence>
<gene>
    <name evidence="2" type="ORF">CTI12_AA572210</name>
</gene>
<evidence type="ECO:0000313" key="3">
    <source>
        <dbReference type="Proteomes" id="UP000245207"/>
    </source>
</evidence>
<evidence type="ECO:0000313" key="2">
    <source>
        <dbReference type="EMBL" id="PWA39284.1"/>
    </source>
</evidence>
<dbReference type="EMBL" id="PKPP01014775">
    <property type="protein sequence ID" value="PWA39284.1"/>
    <property type="molecule type" value="Genomic_DNA"/>
</dbReference>
<keyword evidence="1" id="KW-1133">Transmembrane helix</keyword>
<feature type="transmembrane region" description="Helical" evidence="1">
    <location>
        <begin position="122"/>
        <end position="139"/>
    </location>
</feature>
<dbReference type="PANTHER" id="PTHR35307:SF6">
    <property type="entry name" value="TRANSMEMBRANE PROTEIN"/>
    <property type="match status" value="1"/>
</dbReference>
<evidence type="ECO:0000256" key="1">
    <source>
        <dbReference type="SAM" id="Phobius"/>
    </source>
</evidence>
<name>A0A2U1KR97_ARTAN</name>
<proteinExistence type="predicted"/>
<dbReference type="Proteomes" id="UP000245207">
    <property type="component" value="Unassembled WGS sequence"/>
</dbReference>
<keyword evidence="1" id="KW-0812">Transmembrane</keyword>
<feature type="transmembrane region" description="Helical" evidence="1">
    <location>
        <begin position="196"/>
        <end position="224"/>
    </location>
</feature>
<dbReference type="OrthoDB" id="1915303at2759"/>
<keyword evidence="3" id="KW-1185">Reference proteome</keyword>
<feature type="transmembrane region" description="Helical" evidence="1">
    <location>
        <begin position="81"/>
        <end position="102"/>
    </location>
</feature>
<protein>
    <submittedName>
        <fullName evidence="2">Uncharacterized protein</fullName>
    </submittedName>
</protein>
<keyword evidence="1" id="KW-0472">Membrane</keyword>
<feature type="transmembrane region" description="Helical" evidence="1">
    <location>
        <begin position="321"/>
        <end position="347"/>
    </location>
</feature>
<dbReference type="PANTHER" id="PTHR35307">
    <property type="entry name" value="PROTEIN, PUTATIVE-RELATED"/>
    <property type="match status" value="1"/>
</dbReference>
<feature type="transmembrane region" description="Helical" evidence="1">
    <location>
        <begin position="399"/>
        <end position="426"/>
    </location>
</feature>
<organism evidence="2 3">
    <name type="scientific">Artemisia annua</name>
    <name type="common">Sweet wormwood</name>
    <dbReference type="NCBI Taxonomy" id="35608"/>
    <lineage>
        <taxon>Eukaryota</taxon>
        <taxon>Viridiplantae</taxon>
        <taxon>Streptophyta</taxon>
        <taxon>Embryophyta</taxon>
        <taxon>Tracheophyta</taxon>
        <taxon>Spermatophyta</taxon>
        <taxon>Magnoliopsida</taxon>
        <taxon>eudicotyledons</taxon>
        <taxon>Gunneridae</taxon>
        <taxon>Pentapetalae</taxon>
        <taxon>asterids</taxon>
        <taxon>campanulids</taxon>
        <taxon>Asterales</taxon>
        <taxon>Asteraceae</taxon>
        <taxon>Asteroideae</taxon>
        <taxon>Anthemideae</taxon>
        <taxon>Artemisiinae</taxon>
        <taxon>Artemisia</taxon>
    </lineage>
</organism>
<comment type="caution">
    <text evidence="2">The sequence shown here is derived from an EMBL/GenBank/DDBJ whole genome shotgun (WGS) entry which is preliminary data.</text>
</comment>
<feature type="transmembrane region" description="Helical" evidence="1">
    <location>
        <begin position="151"/>
        <end position="176"/>
    </location>
</feature>